<name>A0ABW5ZRV4_9FLAO</name>
<comment type="caution">
    <text evidence="2">The sequence shown here is derived from an EMBL/GenBank/DDBJ whole genome shotgun (WGS) entry which is preliminary data.</text>
</comment>
<reference evidence="3" key="1">
    <citation type="journal article" date="2019" name="Int. J. Syst. Evol. Microbiol.">
        <title>The Global Catalogue of Microorganisms (GCM) 10K type strain sequencing project: providing services to taxonomists for standard genome sequencing and annotation.</title>
        <authorList>
            <consortium name="The Broad Institute Genomics Platform"/>
            <consortium name="The Broad Institute Genome Sequencing Center for Infectious Disease"/>
            <person name="Wu L."/>
            <person name="Ma J."/>
        </authorList>
    </citation>
    <scope>NUCLEOTIDE SEQUENCE [LARGE SCALE GENOMIC DNA]</scope>
    <source>
        <strain evidence="3">KCTC 32514</strain>
    </source>
</reference>
<dbReference type="InterPro" id="IPR036873">
    <property type="entry name" value="Rhodanese-like_dom_sf"/>
</dbReference>
<feature type="domain" description="Rhodanese" evidence="1">
    <location>
        <begin position="61"/>
        <end position="176"/>
    </location>
</feature>
<evidence type="ECO:0000313" key="2">
    <source>
        <dbReference type="EMBL" id="MFD2915699.1"/>
    </source>
</evidence>
<dbReference type="Gene3D" id="3.40.250.10">
    <property type="entry name" value="Rhodanese-like domain"/>
    <property type="match status" value="1"/>
</dbReference>
<dbReference type="Pfam" id="PF00581">
    <property type="entry name" value="Rhodanese"/>
    <property type="match status" value="1"/>
</dbReference>
<dbReference type="SUPFAM" id="SSF52821">
    <property type="entry name" value="Rhodanese/Cell cycle control phosphatase"/>
    <property type="match status" value="1"/>
</dbReference>
<evidence type="ECO:0000313" key="3">
    <source>
        <dbReference type="Proteomes" id="UP001597548"/>
    </source>
</evidence>
<dbReference type="PROSITE" id="PS50206">
    <property type="entry name" value="RHODANESE_3"/>
    <property type="match status" value="1"/>
</dbReference>
<dbReference type="EMBL" id="JBHUOS010000007">
    <property type="protein sequence ID" value="MFD2915699.1"/>
    <property type="molecule type" value="Genomic_DNA"/>
</dbReference>
<dbReference type="RefSeq" id="WP_194509415.1">
    <property type="nucleotide sequence ID" value="NZ_JADILU010000008.1"/>
</dbReference>
<dbReference type="InterPro" id="IPR001763">
    <property type="entry name" value="Rhodanese-like_dom"/>
</dbReference>
<sequence length="192" mass="22157">MKTVLILLSVSLLMCSTSETQKLDFPKAKVSYSDFEGLVKVVKEHREHRLISFNEFSEKSKKPNVIILDTRSKDMYDKKHVKGALHLNFSDFSVSNLAKIIPDTNTTILIYCNNNFDGDEVHFMSKTLLIPPSEEEKKKTLSLALNIPTYINLYGYGYKNVYELDELISFFDHRIVYEGTSINQEYTILNNK</sequence>
<organism evidence="2 3">
    <name type="scientific">Psychroserpens luteus</name>
    <dbReference type="NCBI Taxonomy" id="1434066"/>
    <lineage>
        <taxon>Bacteria</taxon>
        <taxon>Pseudomonadati</taxon>
        <taxon>Bacteroidota</taxon>
        <taxon>Flavobacteriia</taxon>
        <taxon>Flavobacteriales</taxon>
        <taxon>Flavobacteriaceae</taxon>
        <taxon>Psychroserpens</taxon>
    </lineage>
</organism>
<gene>
    <name evidence="2" type="ORF">ACFS29_08625</name>
</gene>
<dbReference type="CDD" id="cd00158">
    <property type="entry name" value="RHOD"/>
    <property type="match status" value="1"/>
</dbReference>
<dbReference type="Proteomes" id="UP001597548">
    <property type="component" value="Unassembled WGS sequence"/>
</dbReference>
<accession>A0ABW5ZRV4</accession>
<proteinExistence type="predicted"/>
<evidence type="ECO:0000259" key="1">
    <source>
        <dbReference type="PROSITE" id="PS50206"/>
    </source>
</evidence>
<protein>
    <submittedName>
        <fullName evidence="2">Rhodanese-like domain-containing protein</fullName>
    </submittedName>
</protein>
<keyword evidence="3" id="KW-1185">Reference proteome</keyword>